<dbReference type="SUPFAM" id="SSF54211">
    <property type="entry name" value="Ribosomal protein S5 domain 2-like"/>
    <property type="match status" value="1"/>
</dbReference>
<keyword evidence="6" id="KW-0067">ATP-binding</keyword>
<dbReference type="EC" id="2.7.1.39" evidence="11"/>
<dbReference type="EMBL" id="CP032096">
    <property type="protein sequence ID" value="QBZ83765.1"/>
    <property type="molecule type" value="Genomic_DNA"/>
</dbReference>
<dbReference type="UniPathway" id="UPA00057">
    <property type="reaction ID" value="UER00098"/>
</dbReference>
<dbReference type="InterPro" id="IPR036554">
    <property type="entry name" value="GHMP_kinase_C_sf"/>
</dbReference>
<evidence type="ECO:0000313" key="11">
    <source>
        <dbReference type="EMBL" id="QBZ83765.1"/>
    </source>
</evidence>
<dbReference type="InterPro" id="IPR006204">
    <property type="entry name" value="GHMP_kinase_N_dom"/>
</dbReference>
<dbReference type="Gene3D" id="3.30.230.10">
    <property type="match status" value="1"/>
</dbReference>
<dbReference type="SUPFAM" id="SSF55060">
    <property type="entry name" value="GHMP Kinase, C-terminal domain"/>
    <property type="match status" value="1"/>
</dbReference>
<dbReference type="GO" id="GO:0004496">
    <property type="term" value="F:mevalonate kinase activity"/>
    <property type="evidence" value="ECO:0007669"/>
    <property type="project" value="InterPro"/>
</dbReference>
<dbReference type="Gene3D" id="3.30.70.890">
    <property type="entry name" value="GHMP kinase, C-terminal domain"/>
    <property type="match status" value="1"/>
</dbReference>
<keyword evidence="4" id="KW-0547">Nucleotide-binding</keyword>
<feature type="domain" description="GHMP kinase N-terminal" evidence="10">
    <location>
        <begin position="71"/>
        <end position="154"/>
    </location>
</feature>
<evidence type="ECO:0000256" key="1">
    <source>
        <dbReference type="ARBA" id="ARBA00022490"/>
    </source>
</evidence>
<protein>
    <submittedName>
        <fullName evidence="11">Homoserine kinase</fullName>
        <ecNumber evidence="11">2.7.1.39</ecNumber>
    </submittedName>
</protein>
<evidence type="ECO:0000256" key="7">
    <source>
        <dbReference type="ARBA" id="ARBA00022842"/>
    </source>
</evidence>
<comment type="pathway">
    <text evidence="9">Isoprenoid biosynthesis; isopentenyl diphosphate biosynthesis via mevalonate pathway; isopentenyl diphosphate from (R)-mevalonate: step 1/3.</text>
</comment>
<evidence type="ECO:0000256" key="4">
    <source>
        <dbReference type="ARBA" id="ARBA00022741"/>
    </source>
</evidence>
<gene>
    <name evidence="11" type="primary">thrB_3</name>
    <name evidence="11" type="ORF">GHNINEIG_01827</name>
</gene>
<evidence type="ECO:0000256" key="9">
    <source>
        <dbReference type="ARBA" id="ARBA00029438"/>
    </source>
</evidence>
<keyword evidence="8" id="KW-0443">Lipid metabolism</keyword>
<name>A0A4P7P1P0_9GAMM</name>
<keyword evidence="3 11" id="KW-0808">Transferase</keyword>
<dbReference type="AlphaFoldDB" id="A0A4P7P1P0"/>
<keyword evidence="12" id="KW-1185">Reference proteome</keyword>
<dbReference type="InterPro" id="IPR006205">
    <property type="entry name" value="Mev_gal_kin"/>
</dbReference>
<evidence type="ECO:0000313" key="12">
    <source>
        <dbReference type="Proteomes" id="UP000296201"/>
    </source>
</evidence>
<evidence type="ECO:0000256" key="6">
    <source>
        <dbReference type="ARBA" id="ARBA00022840"/>
    </source>
</evidence>
<dbReference type="PANTHER" id="PTHR43290">
    <property type="entry name" value="MEVALONATE KINASE"/>
    <property type="match status" value="1"/>
</dbReference>
<keyword evidence="7" id="KW-0460">Magnesium</keyword>
<sequence length="308" mass="33549">MKWSSSAPANLMLMGEHSVVYGHKAIACSLNHRLSIHWTTRDDNGIHIVSNLGDHITDTQTLAEHPSLKWVMACLRHYQAKLNSGLNIEIESDFSSTVGLGSSAAVLAAMLGGLDYLTQEKASLESLFDTGLHIIQHIQGRGSGTDLAASLHGGIILFDPQNQTVQKLACDFPISLVYCGYKTPTAKVLEKVATDWQDQPALLNHLYQIMGQTTEAAYQSLANNYIESFYKLVNTYQGLMDALGVNDATLSHLVYQLRQDCEIQASKISGSGLGDCVIGFGIMQPETLANYESILTHLSTEGLSITPH</sequence>
<dbReference type="Pfam" id="PF00288">
    <property type="entry name" value="GHMP_kinases_N"/>
    <property type="match status" value="1"/>
</dbReference>
<evidence type="ECO:0000256" key="2">
    <source>
        <dbReference type="ARBA" id="ARBA00022516"/>
    </source>
</evidence>
<dbReference type="GO" id="GO:0004413">
    <property type="term" value="F:homoserine kinase activity"/>
    <property type="evidence" value="ECO:0007669"/>
    <property type="project" value="UniProtKB-EC"/>
</dbReference>
<keyword evidence="2" id="KW-0444">Lipid biosynthesis</keyword>
<evidence type="ECO:0000256" key="5">
    <source>
        <dbReference type="ARBA" id="ARBA00022777"/>
    </source>
</evidence>
<dbReference type="Proteomes" id="UP000296201">
    <property type="component" value="Chromosome"/>
</dbReference>
<dbReference type="GO" id="GO:0019287">
    <property type="term" value="P:isopentenyl diphosphate biosynthetic process, mevalonate pathway"/>
    <property type="evidence" value="ECO:0007669"/>
    <property type="project" value="UniProtKB-UniPathway"/>
</dbReference>
<dbReference type="InterPro" id="IPR020568">
    <property type="entry name" value="Ribosomal_Su5_D2-typ_SF"/>
</dbReference>
<dbReference type="GO" id="GO:0005737">
    <property type="term" value="C:cytoplasm"/>
    <property type="evidence" value="ECO:0007669"/>
    <property type="project" value="InterPro"/>
</dbReference>
<dbReference type="PANTHER" id="PTHR43290:SF2">
    <property type="entry name" value="MEVALONATE KINASE"/>
    <property type="match status" value="1"/>
</dbReference>
<dbReference type="GO" id="GO:0005524">
    <property type="term" value="F:ATP binding"/>
    <property type="evidence" value="ECO:0007669"/>
    <property type="project" value="UniProtKB-KW"/>
</dbReference>
<evidence type="ECO:0000256" key="3">
    <source>
        <dbReference type="ARBA" id="ARBA00022679"/>
    </source>
</evidence>
<accession>A0A4P7P1P0</accession>
<evidence type="ECO:0000259" key="10">
    <source>
        <dbReference type="Pfam" id="PF00288"/>
    </source>
</evidence>
<evidence type="ECO:0000256" key="8">
    <source>
        <dbReference type="ARBA" id="ARBA00023098"/>
    </source>
</evidence>
<organism evidence="11 12">
    <name type="scientific">Hydrogenovibrio crunogenus</name>
    <dbReference type="NCBI Taxonomy" id="39765"/>
    <lineage>
        <taxon>Bacteria</taxon>
        <taxon>Pseudomonadati</taxon>
        <taxon>Pseudomonadota</taxon>
        <taxon>Gammaproteobacteria</taxon>
        <taxon>Thiotrichales</taxon>
        <taxon>Piscirickettsiaceae</taxon>
        <taxon>Hydrogenovibrio</taxon>
    </lineage>
</organism>
<reference evidence="11 12" key="1">
    <citation type="submission" date="2018-08" db="EMBL/GenBank/DDBJ databases">
        <title>Horizontal acquisition of hydrogen conversion ability and other habitat adaptations in Hydrogenovibrio crunogenus strains.</title>
        <authorList>
            <person name="Gonnella G."/>
            <person name="Adam N."/>
            <person name="Perner M."/>
        </authorList>
    </citation>
    <scope>NUCLEOTIDE SEQUENCE [LARGE SCALE GENOMIC DNA]</scope>
    <source>
        <strain evidence="11 12">SP-41</strain>
    </source>
</reference>
<proteinExistence type="predicted"/>
<dbReference type="PRINTS" id="PR00959">
    <property type="entry name" value="MEVGALKINASE"/>
</dbReference>
<dbReference type="RefSeq" id="WP_189636873.1">
    <property type="nucleotide sequence ID" value="NZ_CP032096.1"/>
</dbReference>
<keyword evidence="1" id="KW-0963">Cytoplasm</keyword>
<keyword evidence="5 11" id="KW-0418">Kinase</keyword>
<dbReference type="InterPro" id="IPR014721">
    <property type="entry name" value="Ribsml_uS5_D2-typ_fold_subgr"/>
</dbReference>